<feature type="compositionally biased region" description="Low complexity" evidence="1">
    <location>
        <begin position="203"/>
        <end position="214"/>
    </location>
</feature>
<protein>
    <submittedName>
        <fullName evidence="2">Uncharacterized protein</fullName>
    </submittedName>
</protein>
<feature type="region of interest" description="Disordered" evidence="1">
    <location>
        <begin position="96"/>
        <end position="131"/>
    </location>
</feature>
<dbReference type="OrthoDB" id="3263748at2759"/>
<keyword evidence="3" id="KW-1185">Reference proteome</keyword>
<dbReference type="STRING" id="1314674.A0A0D7B726"/>
<accession>A0A0D7B726</accession>
<gene>
    <name evidence="2" type="ORF">CYLTODRAFT_423565</name>
</gene>
<dbReference type="EMBL" id="KN880559">
    <property type="protein sequence ID" value="KIY66287.1"/>
    <property type="molecule type" value="Genomic_DNA"/>
</dbReference>
<feature type="region of interest" description="Disordered" evidence="1">
    <location>
        <begin position="43"/>
        <end position="68"/>
    </location>
</feature>
<reference evidence="2 3" key="1">
    <citation type="journal article" date="2015" name="Fungal Genet. Biol.">
        <title>Evolution of novel wood decay mechanisms in Agaricales revealed by the genome sequences of Fistulina hepatica and Cylindrobasidium torrendii.</title>
        <authorList>
            <person name="Floudas D."/>
            <person name="Held B.W."/>
            <person name="Riley R."/>
            <person name="Nagy L.G."/>
            <person name="Koehler G."/>
            <person name="Ransdell A.S."/>
            <person name="Younus H."/>
            <person name="Chow J."/>
            <person name="Chiniquy J."/>
            <person name="Lipzen A."/>
            <person name="Tritt A."/>
            <person name="Sun H."/>
            <person name="Haridas S."/>
            <person name="LaButti K."/>
            <person name="Ohm R.A."/>
            <person name="Kues U."/>
            <person name="Blanchette R.A."/>
            <person name="Grigoriev I.V."/>
            <person name="Minto R.E."/>
            <person name="Hibbett D.S."/>
        </authorList>
    </citation>
    <scope>NUCLEOTIDE SEQUENCE [LARGE SCALE GENOMIC DNA]</scope>
    <source>
        <strain evidence="2 3">FP15055 ss-10</strain>
    </source>
</reference>
<evidence type="ECO:0000313" key="2">
    <source>
        <dbReference type="EMBL" id="KIY66287.1"/>
    </source>
</evidence>
<evidence type="ECO:0000256" key="1">
    <source>
        <dbReference type="SAM" id="MobiDB-lite"/>
    </source>
</evidence>
<dbReference type="AlphaFoldDB" id="A0A0D7B726"/>
<dbReference type="Proteomes" id="UP000054007">
    <property type="component" value="Unassembled WGS sequence"/>
</dbReference>
<feature type="region of interest" description="Disordered" evidence="1">
    <location>
        <begin position="173"/>
        <end position="220"/>
    </location>
</feature>
<organism evidence="2 3">
    <name type="scientific">Cylindrobasidium torrendii FP15055 ss-10</name>
    <dbReference type="NCBI Taxonomy" id="1314674"/>
    <lineage>
        <taxon>Eukaryota</taxon>
        <taxon>Fungi</taxon>
        <taxon>Dikarya</taxon>
        <taxon>Basidiomycota</taxon>
        <taxon>Agaricomycotina</taxon>
        <taxon>Agaricomycetes</taxon>
        <taxon>Agaricomycetidae</taxon>
        <taxon>Agaricales</taxon>
        <taxon>Marasmiineae</taxon>
        <taxon>Physalacriaceae</taxon>
        <taxon>Cylindrobasidium</taxon>
    </lineage>
</organism>
<feature type="compositionally biased region" description="Polar residues" evidence="1">
    <location>
        <begin position="43"/>
        <end position="53"/>
    </location>
</feature>
<name>A0A0D7B726_9AGAR</name>
<feature type="compositionally biased region" description="Acidic residues" evidence="1">
    <location>
        <begin position="179"/>
        <end position="202"/>
    </location>
</feature>
<feature type="compositionally biased region" description="Acidic residues" evidence="1">
    <location>
        <begin position="98"/>
        <end position="109"/>
    </location>
</feature>
<evidence type="ECO:0000313" key="3">
    <source>
        <dbReference type="Proteomes" id="UP000054007"/>
    </source>
</evidence>
<proteinExistence type="predicted"/>
<sequence length="273" mass="29805">MSDPFSLLRSARAKLCGSALTPKTTELRKWVLLKSVVIHSINPPATHTATSGRRSPEPEDDPVTIDAPEALIYPDAESSGVVASASEAQWLDSLWGELGDDDDDFEEDPQAPSHQDDEDDDGFISPMSSSDDLSSLASSSLTLSYPYLVPYPPYHPPLISPFHFASDLHASYHDPPPYLDDEDVEDMPVPDAIEDTSDDESESPSTPSSGRSTPFDFVDPVAVPLPIDDSRHRQHGTDPYVYNDGDASFLQSFNLDAVPYPNPSHSPFLEDCS</sequence>